<organism evidence="1 2">
    <name type="scientific">Theobroma cacao</name>
    <name type="common">Cacao</name>
    <name type="synonym">Cocoa</name>
    <dbReference type="NCBI Taxonomy" id="3641"/>
    <lineage>
        <taxon>Eukaryota</taxon>
        <taxon>Viridiplantae</taxon>
        <taxon>Streptophyta</taxon>
        <taxon>Embryophyta</taxon>
        <taxon>Tracheophyta</taxon>
        <taxon>Spermatophyta</taxon>
        <taxon>Magnoliopsida</taxon>
        <taxon>eudicotyledons</taxon>
        <taxon>Gunneridae</taxon>
        <taxon>Pentapetalae</taxon>
        <taxon>rosids</taxon>
        <taxon>malvids</taxon>
        <taxon>Malvales</taxon>
        <taxon>Malvaceae</taxon>
        <taxon>Byttnerioideae</taxon>
        <taxon>Theobroma</taxon>
    </lineage>
</organism>
<dbReference type="InParanoid" id="A0A061GIY1"/>
<evidence type="ECO:0000313" key="2">
    <source>
        <dbReference type="Proteomes" id="UP000026915"/>
    </source>
</evidence>
<dbReference type="AlphaFoldDB" id="A0A061GIY1"/>
<dbReference type="Proteomes" id="UP000026915">
    <property type="component" value="Chromosome 9"/>
</dbReference>
<gene>
    <name evidence="1" type="ORF">TCM_036930</name>
</gene>
<proteinExistence type="predicted"/>
<protein>
    <submittedName>
        <fullName evidence="1">Uncharacterized protein</fullName>
    </submittedName>
</protein>
<accession>A0A061GIY1</accession>
<dbReference type="EMBL" id="CM001887">
    <property type="protein sequence ID" value="EOY29373.1"/>
    <property type="molecule type" value="Genomic_DNA"/>
</dbReference>
<evidence type="ECO:0000313" key="1">
    <source>
        <dbReference type="EMBL" id="EOY29373.1"/>
    </source>
</evidence>
<name>A0A061GIY1_THECC</name>
<reference evidence="1 2" key="1">
    <citation type="journal article" date="2013" name="Genome Biol.">
        <title>The genome sequence of the most widely cultivated cacao type and its use to identify candidate genes regulating pod color.</title>
        <authorList>
            <person name="Motamayor J.C."/>
            <person name="Mockaitis K."/>
            <person name="Schmutz J."/>
            <person name="Haiminen N."/>
            <person name="Iii D.L."/>
            <person name="Cornejo O."/>
            <person name="Findley S.D."/>
            <person name="Zheng P."/>
            <person name="Utro F."/>
            <person name="Royaert S."/>
            <person name="Saski C."/>
            <person name="Jenkins J."/>
            <person name="Podicheti R."/>
            <person name="Zhao M."/>
            <person name="Scheffler B.E."/>
            <person name="Stack J.C."/>
            <person name="Feltus F.A."/>
            <person name="Mustiga G.M."/>
            <person name="Amores F."/>
            <person name="Phillips W."/>
            <person name="Marelli J.P."/>
            <person name="May G.D."/>
            <person name="Shapiro H."/>
            <person name="Ma J."/>
            <person name="Bustamante C.D."/>
            <person name="Schnell R.J."/>
            <person name="Main D."/>
            <person name="Gilbert D."/>
            <person name="Parida L."/>
            <person name="Kuhn D.N."/>
        </authorList>
    </citation>
    <scope>NUCLEOTIDE SEQUENCE [LARGE SCALE GENOMIC DNA]</scope>
    <source>
        <strain evidence="2">cv. Matina 1-6</strain>
    </source>
</reference>
<dbReference type="HOGENOM" id="CLU_2563051_0_0_1"/>
<keyword evidence="2" id="KW-1185">Reference proteome</keyword>
<sequence length="82" mass="9611">MMILANSYCFQTKIISWFEQTSLLFLILVKEHRLLCKFLKCLSYKRSLKLQSDEACGRHISCVSQFPGQKKCKHPNTSELRN</sequence>
<dbReference type="Gramene" id="EOY29373">
    <property type="protein sequence ID" value="EOY29373"/>
    <property type="gene ID" value="TCM_036930"/>
</dbReference>